<dbReference type="OrthoDB" id="9800774at2"/>
<dbReference type="InterPro" id="IPR050249">
    <property type="entry name" value="Pseudomonas-type_ThrB"/>
</dbReference>
<dbReference type="PANTHER" id="PTHR21064">
    <property type="entry name" value="AMINOGLYCOSIDE PHOSPHOTRANSFERASE DOMAIN-CONTAINING PROTEIN-RELATED"/>
    <property type="match status" value="1"/>
</dbReference>
<dbReference type="Proteomes" id="UP000297975">
    <property type="component" value="Unassembled WGS sequence"/>
</dbReference>
<dbReference type="AlphaFoldDB" id="A0A4Y8ISI2"/>
<evidence type="ECO:0000256" key="1">
    <source>
        <dbReference type="ARBA" id="ARBA00038240"/>
    </source>
</evidence>
<comment type="similarity">
    <text evidence="1">Belongs to the pseudomonas-type ThrB family.</text>
</comment>
<dbReference type="GO" id="GO:0009088">
    <property type="term" value="P:threonine biosynthetic process"/>
    <property type="evidence" value="ECO:0007669"/>
    <property type="project" value="TreeGrafter"/>
</dbReference>
<proteinExistence type="inferred from homology"/>
<name>A0A4Y8ISI2_9BACI</name>
<keyword evidence="4" id="KW-1185">Reference proteome</keyword>
<reference evidence="3 4" key="1">
    <citation type="submission" date="2019-03" db="EMBL/GenBank/DDBJ databases">
        <authorList>
            <person name="He R.-H."/>
        </authorList>
    </citation>
    <scope>NUCLEOTIDE SEQUENCE [LARGE SCALE GENOMIC DNA]</scope>
    <source>
        <strain evidence="4">SH 714</strain>
    </source>
</reference>
<dbReference type="InterPro" id="IPR002575">
    <property type="entry name" value="Aminoglycoside_PTrfase"/>
</dbReference>
<organism evidence="3 4">
    <name type="scientific">Filobacillus milosensis</name>
    <dbReference type="NCBI Taxonomy" id="94137"/>
    <lineage>
        <taxon>Bacteria</taxon>
        <taxon>Bacillati</taxon>
        <taxon>Bacillota</taxon>
        <taxon>Bacilli</taxon>
        <taxon>Bacillales</taxon>
        <taxon>Bacillaceae</taxon>
        <taxon>Filobacillus</taxon>
    </lineage>
</organism>
<comment type="caution">
    <text evidence="3">The sequence shown here is derived from an EMBL/GenBank/DDBJ whole genome shotgun (WGS) entry which is preliminary data.</text>
</comment>
<dbReference type="PANTHER" id="PTHR21064:SF6">
    <property type="entry name" value="AMINOGLYCOSIDE PHOSPHOTRANSFERASE DOMAIN-CONTAINING PROTEIN"/>
    <property type="match status" value="1"/>
</dbReference>
<protein>
    <recommendedName>
        <fullName evidence="2">Aminoglycoside phosphotransferase domain-containing protein</fullName>
    </recommendedName>
</protein>
<sequence length="325" mass="38418">MTHTIKNTLIPEESIITLMQNYDLSEMVSCKLLARGLNDTYLISTNKTNYIFRVYRLNWRNESDILFEIEALSHMKEKNQHISYPLKTKQDTWLTRINVPEGERYGVLFTYSEGERPEINKENCRLIGQSLGSIHNCTDSFKTEQKRSYELDFYHLIDEPLKVISPVIESLFGKEKVDFLDNIADKIKQELKSKNLEYGFCHGDYHNFNMHISGNNLEVFDFDCCGLGYRAYDVAVFWWNLKNNYPKVEAECWSAFLEGYLSQRQLSKEDIDSLPLFITVRRIWLVGTMLSNEDVWGREWITRDNLAHFLEDLKQDQEKLWKIKE</sequence>
<feature type="domain" description="Aminoglycoside phosphotransferase" evidence="2">
    <location>
        <begin position="37"/>
        <end position="246"/>
    </location>
</feature>
<evidence type="ECO:0000259" key="2">
    <source>
        <dbReference type="Pfam" id="PF01636"/>
    </source>
</evidence>
<dbReference type="SUPFAM" id="SSF56112">
    <property type="entry name" value="Protein kinase-like (PK-like)"/>
    <property type="match status" value="1"/>
</dbReference>
<dbReference type="GO" id="GO:0004413">
    <property type="term" value="F:homoserine kinase activity"/>
    <property type="evidence" value="ECO:0007669"/>
    <property type="project" value="TreeGrafter"/>
</dbReference>
<dbReference type="Gene3D" id="3.30.200.20">
    <property type="entry name" value="Phosphorylase Kinase, domain 1"/>
    <property type="match status" value="1"/>
</dbReference>
<dbReference type="Pfam" id="PF01636">
    <property type="entry name" value="APH"/>
    <property type="match status" value="1"/>
</dbReference>
<evidence type="ECO:0000313" key="3">
    <source>
        <dbReference type="EMBL" id="TFB23890.1"/>
    </source>
</evidence>
<gene>
    <name evidence="3" type="ORF">E3U55_03495</name>
</gene>
<accession>A0A4Y8ISI2</accession>
<dbReference type="Gene3D" id="3.90.1200.10">
    <property type="match status" value="1"/>
</dbReference>
<evidence type="ECO:0000313" key="4">
    <source>
        <dbReference type="Proteomes" id="UP000297975"/>
    </source>
</evidence>
<dbReference type="InterPro" id="IPR011009">
    <property type="entry name" value="Kinase-like_dom_sf"/>
</dbReference>
<dbReference type="EMBL" id="SOPW01000003">
    <property type="protein sequence ID" value="TFB23890.1"/>
    <property type="molecule type" value="Genomic_DNA"/>
</dbReference>
<dbReference type="RefSeq" id="WP_134338951.1">
    <property type="nucleotide sequence ID" value="NZ_SOPW01000003.1"/>
</dbReference>